<dbReference type="EMBL" id="CATNWA010021949">
    <property type="protein sequence ID" value="CAI9624548.1"/>
    <property type="molecule type" value="Genomic_DNA"/>
</dbReference>
<reference evidence="2" key="1">
    <citation type="submission" date="2023-05" db="EMBL/GenBank/DDBJ databases">
        <authorList>
            <person name="Stuckert A."/>
        </authorList>
    </citation>
    <scope>NUCLEOTIDE SEQUENCE</scope>
</reference>
<dbReference type="Proteomes" id="UP001162483">
    <property type="component" value="Unassembled WGS sequence"/>
</dbReference>
<comment type="caution">
    <text evidence="2">The sequence shown here is derived from an EMBL/GenBank/DDBJ whole genome shotgun (WGS) entry which is preliminary data.</text>
</comment>
<feature type="non-terminal residue" evidence="2">
    <location>
        <position position="44"/>
    </location>
</feature>
<sequence>MVRSEPGSEQEKSAAAFRNRMQDRNRIQGPGQTQHQGRVCWVWP</sequence>
<evidence type="ECO:0000313" key="3">
    <source>
        <dbReference type="Proteomes" id="UP001162483"/>
    </source>
</evidence>
<accession>A0ABN9HUG4</accession>
<gene>
    <name evidence="2" type="ORF">SPARVUS_LOCUS16674275</name>
</gene>
<evidence type="ECO:0000256" key="1">
    <source>
        <dbReference type="SAM" id="MobiDB-lite"/>
    </source>
</evidence>
<protein>
    <submittedName>
        <fullName evidence="2">Uncharacterized protein</fullName>
    </submittedName>
</protein>
<keyword evidence="3" id="KW-1185">Reference proteome</keyword>
<organism evidence="2 3">
    <name type="scientific">Staurois parvus</name>
    <dbReference type="NCBI Taxonomy" id="386267"/>
    <lineage>
        <taxon>Eukaryota</taxon>
        <taxon>Metazoa</taxon>
        <taxon>Chordata</taxon>
        <taxon>Craniata</taxon>
        <taxon>Vertebrata</taxon>
        <taxon>Euteleostomi</taxon>
        <taxon>Amphibia</taxon>
        <taxon>Batrachia</taxon>
        <taxon>Anura</taxon>
        <taxon>Neobatrachia</taxon>
        <taxon>Ranoidea</taxon>
        <taxon>Ranidae</taxon>
        <taxon>Staurois</taxon>
    </lineage>
</organism>
<proteinExistence type="predicted"/>
<feature type="region of interest" description="Disordered" evidence="1">
    <location>
        <begin position="1"/>
        <end position="38"/>
    </location>
</feature>
<evidence type="ECO:0000313" key="2">
    <source>
        <dbReference type="EMBL" id="CAI9624548.1"/>
    </source>
</evidence>
<name>A0ABN9HUG4_9NEOB</name>